<sequence>MSFSGIQGQIIEITVVGCTKLKDTEWISRQDPYVCLEYASTKYRTRTCTDGGKNPTFQEKFVFTLIEGLPELNVIVWNSNTLTYDDFIGGGKVQLHKVVSQGYDDSSWPLQDKKGRHAGEVRLIMHYSNANKPALSYAPSAPPFGASPALQAHPFSAPPSTISYNSSVNGYSAPSPYPTYPPTSAGYPSPYHSQLATYQPSYAPISGYPISPYPPPPQNLQYYPLASYPPPPYPPPPC</sequence>
<protein>
    <submittedName>
        <fullName evidence="2">SRC2 homolog</fullName>
    </submittedName>
</protein>
<keyword evidence="3" id="KW-1185">Reference proteome</keyword>
<evidence type="ECO:0000259" key="1">
    <source>
        <dbReference type="PROSITE" id="PS50004"/>
    </source>
</evidence>
<dbReference type="InterPro" id="IPR052981">
    <property type="entry name" value="Ingression_C2_domain"/>
</dbReference>
<dbReference type="InterPro" id="IPR000008">
    <property type="entry name" value="C2_dom"/>
</dbReference>
<dbReference type="OrthoDB" id="270970at2759"/>
<dbReference type="Gramene" id="OE9A109768T1">
    <property type="protein sequence ID" value="OE9A109768C1"/>
    <property type="gene ID" value="OE9A109768"/>
</dbReference>
<gene>
    <name evidence="2" type="ORF">OLEA9_A109768</name>
</gene>
<dbReference type="Gene3D" id="2.60.40.150">
    <property type="entry name" value="C2 domain"/>
    <property type="match status" value="1"/>
</dbReference>
<evidence type="ECO:0000313" key="3">
    <source>
        <dbReference type="Proteomes" id="UP000594638"/>
    </source>
</evidence>
<reference evidence="2 3" key="1">
    <citation type="submission" date="2019-12" db="EMBL/GenBank/DDBJ databases">
        <authorList>
            <person name="Alioto T."/>
            <person name="Alioto T."/>
            <person name="Gomez Garrido J."/>
        </authorList>
    </citation>
    <scope>NUCLEOTIDE SEQUENCE [LARGE SCALE GENOMIC DNA]</scope>
</reference>
<accession>A0A8S0PYD4</accession>
<dbReference type="CDD" id="cd00030">
    <property type="entry name" value="C2"/>
    <property type="match status" value="1"/>
</dbReference>
<dbReference type="PANTHER" id="PTHR47052">
    <property type="entry name" value="CONSERVED SERINE PROLINE-RICH PROTEIN (AFU_ORTHOLOGUE AFUA_2G01790)"/>
    <property type="match status" value="1"/>
</dbReference>
<proteinExistence type="predicted"/>
<dbReference type="AlphaFoldDB" id="A0A8S0PYD4"/>
<dbReference type="Proteomes" id="UP000594638">
    <property type="component" value="Unassembled WGS sequence"/>
</dbReference>
<dbReference type="SMART" id="SM00239">
    <property type="entry name" value="C2"/>
    <property type="match status" value="1"/>
</dbReference>
<organism evidence="2 3">
    <name type="scientific">Olea europaea subsp. europaea</name>
    <dbReference type="NCBI Taxonomy" id="158383"/>
    <lineage>
        <taxon>Eukaryota</taxon>
        <taxon>Viridiplantae</taxon>
        <taxon>Streptophyta</taxon>
        <taxon>Embryophyta</taxon>
        <taxon>Tracheophyta</taxon>
        <taxon>Spermatophyta</taxon>
        <taxon>Magnoliopsida</taxon>
        <taxon>eudicotyledons</taxon>
        <taxon>Gunneridae</taxon>
        <taxon>Pentapetalae</taxon>
        <taxon>asterids</taxon>
        <taxon>lamiids</taxon>
        <taxon>Lamiales</taxon>
        <taxon>Oleaceae</taxon>
        <taxon>Oleeae</taxon>
        <taxon>Olea</taxon>
    </lineage>
</organism>
<name>A0A8S0PYD4_OLEEU</name>
<dbReference type="InterPro" id="IPR035892">
    <property type="entry name" value="C2_domain_sf"/>
</dbReference>
<comment type="caution">
    <text evidence="2">The sequence shown here is derived from an EMBL/GenBank/DDBJ whole genome shotgun (WGS) entry which is preliminary data.</text>
</comment>
<feature type="domain" description="C2" evidence="1">
    <location>
        <begin position="1"/>
        <end position="109"/>
    </location>
</feature>
<dbReference type="SUPFAM" id="SSF49562">
    <property type="entry name" value="C2 domain (Calcium/lipid-binding domain, CaLB)"/>
    <property type="match status" value="1"/>
</dbReference>
<dbReference type="PANTHER" id="PTHR47052:SF3">
    <property type="entry name" value="INGRESSION PROTEIN 1"/>
    <property type="match status" value="1"/>
</dbReference>
<dbReference type="EMBL" id="CACTIH010000373">
    <property type="protein sequence ID" value="CAA2960145.1"/>
    <property type="molecule type" value="Genomic_DNA"/>
</dbReference>
<dbReference type="PROSITE" id="PS50004">
    <property type="entry name" value="C2"/>
    <property type="match status" value="1"/>
</dbReference>
<dbReference type="Pfam" id="PF00168">
    <property type="entry name" value="C2"/>
    <property type="match status" value="1"/>
</dbReference>
<evidence type="ECO:0000313" key="2">
    <source>
        <dbReference type="EMBL" id="CAA2960145.1"/>
    </source>
</evidence>